<organism evidence="8 9">
    <name type="scientific">Austwickia chelonae NBRC 105200</name>
    <dbReference type="NCBI Taxonomy" id="1184607"/>
    <lineage>
        <taxon>Bacteria</taxon>
        <taxon>Bacillati</taxon>
        <taxon>Actinomycetota</taxon>
        <taxon>Actinomycetes</taxon>
        <taxon>Micrococcales</taxon>
        <taxon>Dermatophilaceae</taxon>
        <taxon>Austwickia</taxon>
    </lineage>
</organism>
<accession>K6W4L5</accession>
<feature type="transmembrane region" description="Helical" evidence="6">
    <location>
        <begin position="154"/>
        <end position="173"/>
    </location>
</feature>
<feature type="region of interest" description="Disordered" evidence="5">
    <location>
        <begin position="458"/>
        <end position="479"/>
    </location>
</feature>
<feature type="transmembrane region" description="Helical" evidence="6">
    <location>
        <begin position="125"/>
        <end position="142"/>
    </location>
</feature>
<feature type="transmembrane region" description="Helical" evidence="6">
    <location>
        <begin position="281"/>
        <end position="304"/>
    </location>
</feature>
<feature type="transmembrane region" description="Helical" evidence="6">
    <location>
        <begin position="60"/>
        <end position="81"/>
    </location>
</feature>
<reference evidence="8 9" key="1">
    <citation type="submission" date="2012-08" db="EMBL/GenBank/DDBJ databases">
        <title>Whole genome shotgun sequence of Austwickia chelonae NBRC 105200.</title>
        <authorList>
            <person name="Yoshida I."/>
            <person name="Hosoyama A."/>
            <person name="Tsuchikane K."/>
            <person name="Katsumata H."/>
            <person name="Ando Y."/>
            <person name="Ohji S."/>
            <person name="Hamada M."/>
            <person name="Tamura T."/>
            <person name="Yamazoe A."/>
            <person name="Yamazaki S."/>
            <person name="Fujita N."/>
        </authorList>
    </citation>
    <scope>NUCLEOTIDE SEQUENCE [LARGE SCALE GENOMIC DNA]</scope>
    <source>
        <strain evidence="8 9">NBRC 105200</strain>
    </source>
</reference>
<feature type="transmembrane region" description="Helical" evidence="6">
    <location>
        <begin position="247"/>
        <end position="269"/>
    </location>
</feature>
<proteinExistence type="predicted"/>
<feature type="transmembrane region" description="Helical" evidence="6">
    <location>
        <begin position="224"/>
        <end position="241"/>
    </location>
</feature>
<keyword evidence="9" id="KW-1185">Reference proteome</keyword>
<dbReference type="Proteomes" id="UP000008495">
    <property type="component" value="Unassembled WGS sequence"/>
</dbReference>
<dbReference type="eggNOG" id="COG3307">
    <property type="taxonomic scope" value="Bacteria"/>
</dbReference>
<dbReference type="Pfam" id="PF04932">
    <property type="entry name" value="Wzy_C"/>
    <property type="match status" value="1"/>
</dbReference>
<dbReference type="OrthoDB" id="5114120at2"/>
<feature type="transmembrane region" description="Helical" evidence="6">
    <location>
        <begin position="33"/>
        <end position="54"/>
    </location>
</feature>
<evidence type="ECO:0000256" key="2">
    <source>
        <dbReference type="ARBA" id="ARBA00022692"/>
    </source>
</evidence>
<evidence type="ECO:0000313" key="9">
    <source>
        <dbReference type="Proteomes" id="UP000008495"/>
    </source>
</evidence>
<sequence length="479" mass="51938">MTVNSPAGSAEEERRPPATIGVRERLHRIVSPVWSAGPAMIVVAGLLLTWISQISLRVKGIWLAPIGLLLVAVFVVTAACLWRLPWWRSRSVLLWAAFWVTWAVGAAITWNTQPGATGKAARGEISLMAASAAVTGAMILLSRGTLAGQYGFRTLWVLVLATTAPVAVMEILYDEHIVVTRWIEWYFQPHIPAGTFSNPNNYACVLVAVTGTLLAWSLDRVPRWVSVVFLTTAAATTWLIWSTLSRGAVGAVALQLSVVAVGVAARRGWWAAVRRSRAARWIAAGFSVVLGAMIAAAFLVPALAARNPLLRAPKAGEEESDGLRINLIRAGLRYWESSPWFGTGPGTFEYRLGEEKPPGIEDLTINAHNGFIEILSQYGLFVTVPFAALLVYSCRHTVGLRGPVDAGVISRRVELACLLIAFTVTGVVVSSSLALPMWFVMLAHVVVLGWRAETEQPDESQVVDDNDISRQTERTGISG</sequence>
<dbReference type="InterPro" id="IPR051533">
    <property type="entry name" value="WaaL-like"/>
</dbReference>
<feature type="transmembrane region" description="Helical" evidence="6">
    <location>
        <begin position="200"/>
        <end position="217"/>
    </location>
</feature>
<dbReference type="STRING" id="100225.SAMN05421595_1885"/>
<dbReference type="AlphaFoldDB" id="K6W4L5"/>
<keyword evidence="4 6" id="KW-0472">Membrane</keyword>
<evidence type="ECO:0000256" key="1">
    <source>
        <dbReference type="ARBA" id="ARBA00004141"/>
    </source>
</evidence>
<evidence type="ECO:0000256" key="5">
    <source>
        <dbReference type="SAM" id="MobiDB-lite"/>
    </source>
</evidence>
<keyword evidence="3 6" id="KW-1133">Transmembrane helix</keyword>
<gene>
    <name evidence="8" type="ORF">AUCHE_02_01140</name>
</gene>
<evidence type="ECO:0000256" key="6">
    <source>
        <dbReference type="SAM" id="Phobius"/>
    </source>
</evidence>
<dbReference type="PANTHER" id="PTHR37422">
    <property type="entry name" value="TEICHURONIC ACID BIOSYNTHESIS PROTEIN TUAE"/>
    <property type="match status" value="1"/>
</dbReference>
<evidence type="ECO:0000313" key="8">
    <source>
        <dbReference type="EMBL" id="GAB76752.1"/>
    </source>
</evidence>
<evidence type="ECO:0000259" key="7">
    <source>
        <dbReference type="Pfam" id="PF04932"/>
    </source>
</evidence>
<dbReference type="EMBL" id="BAGZ01000002">
    <property type="protein sequence ID" value="GAB76752.1"/>
    <property type="molecule type" value="Genomic_DNA"/>
</dbReference>
<dbReference type="PANTHER" id="PTHR37422:SF13">
    <property type="entry name" value="LIPOPOLYSACCHARIDE BIOSYNTHESIS PROTEIN PA4999-RELATED"/>
    <property type="match status" value="1"/>
</dbReference>
<feature type="transmembrane region" description="Helical" evidence="6">
    <location>
        <begin position="375"/>
        <end position="394"/>
    </location>
</feature>
<feature type="transmembrane region" description="Helical" evidence="6">
    <location>
        <begin position="93"/>
        <end position="113"/>
    </location>
</feature>
<evidence type="ECO:0000256" key="3">
    <source>
        <dbReference type="ARBA" id="ARBA00022989"/>
    </source>
</evidence>
<dbReference type="GO" id="GO:0016020">
    <property type="term" value="C:membrane"/>
    <property type="evidence" value="ECO:0007669"/>
    <property type="project" value="UniProtKB-SubCell"/>
</dbReference>
<feature type="domain" description="O-antigen ligase-related" evidence="7">
    <location>
        <begin position="234"/>
        <end position="386"/>
    </location>
</feature>
<keyword evidence="2 6" id="KW-0812">Transmembrane</keyword>
<feature type="transmembrane region" description="Helical" evidence="6">
    <location>
        <begin position="415"/>
        <end position="441"/>
    </location>
</feature>
<comment type="caution">
    <text evidence="8">The sequence shown here is derived from an EMBL/GenBank/DDBJ whole genome shotgun (WGS) entry which is preliminary data.</text>
</comment>
<name>K6W4L5_9MICO</name>
<protein>
    <recommendedName>
        <fullName evidence="7">O-antigen ligase-related domain-containing protein</fullName>
    </recommendedName>
</protein>
<dbReference type="RefSeq" id="WP_006501503.1">
    <property type="nucleotide sequence ID" value="NZ_BAGZ01000002.1"/>
</dbReference>
<evidence type="ECO:0000256" key="4">
    <source>
        <dbReference type="ARBA" id="ARBA00023136"/>
    </source>
</evidence>
<comment type="subcellular location">
    <subcellularLocation>
        <location evidence="1">Membrane</location>
        <topology evidence="1">Multi-pass membrane protein</topology>
    </subcellularLocation>
</comment>
<dbReference type="InterPro" id="IPR007016">
    <property type="entry name" value="O-antigen_ligase-rel_domated"/>
</dbReference>